<evidence type="ECO:0000256" key="8">
    <source>
        <dbReference type="HAMAP-Rule" id="MF_00420"/>
    </source>
</evidence>
<dbReference type="InterPro" id="IPR036921">
    <property type="entry name" value="PurM-like_N_sf"/>
</dbReference>
<dbReference type="InterPro" id="IPR041609">
    <property type="entry name" value="PurL_linker"/>
</dbReference>
<feature type="binding site" evidence="8">
    <location>
        <position position="245"/>
    </location>
    <ligand>
        <name>substrate</name>
    </ligand>
</feature>
<dbReference type="SUPFAM" id="SSF55326">
    <property type="entry name" value="PurM N-terminal domain-like"/>
    <property type="match status" value="2"/>
</dbReference>
<sequence>MMKVEPTAQEIKDQRVYDGWGLTDEEYRLISEDILGRLPNYTETGLFSVMWSEHCSYKNSKPVLRKFPTDGPQVLQGPGEGAGIVDIGDGQAVVFKAESHNHPSAVEPYEGAATGVGGIIRDIFSMGARPIAVLDSLRFGELNTPRTKYLLEEIVAGISGYGNCIGIPTVGGEVAFDPCYEGNPLVNAMCVGLMDHKDIQKGQAKGVGNSIMYVGAKTGRDGIHGATFASEEFVEGEEQQRSAVQVGDPFMEKLLLEACLELILDHSDILVGIQDMGAAGLVSSSSEMASKAGSGLKLYLDDVPQRETNMTPYEMMLSESQERMLICVEQGHEAEVVELFKRYELDAVTIGEVTDDGMYRLYHHGEEVANLPVDALAEDAPVYENEKKEPARIQEFAAMSDFTPEIKDASETLLALLQQPTIASKRMIYETYDSQVRTNTVVRPGSDAAVMRVRGTNKALAMTTDCNARYLYLNPEIGGQIAVAEAARNIVASGGQPLAITDCLNYGSPEKPEGFWELWTSADGISEACRTLNTPVISGNVSMYNETNGKAIYPTPMIGMVGLIEDLTHITTQEFKQAGDLIYVVGKTHADFNGSEIQKMQKGLIEGKLMNFDLTVEKENQDLVLSAIKAGLVTSAHDCAEGGLAVAIAESAFNNQLGVEINIEMPIENLFAETQSRFVLSITPENQAAFEALAGEKVVRIGKTTNTGEIKLTATGGEIIVATKKAEELWEEAIPCLMK</sequence>
<comment type="subunit">
    <text evidence="8">Monomer. Part of the FGAM synthase complex composed of 1 PurL, 1 PurQ and 2 PurS subunits.</text>
</comment>
<dbReference type="PANTHER" id="PTHR43555:SF1">
    <property type="entry name" value="PHOSPHORIBOSYLFORMYLGLYCINAMIDINE SYNTHASE SUBUNIT PURL"/>
    <property type="match status" value="1"/>
</dbReference>
<dbReference type="InterPro" id="IPR010074">
    <property type="entry name" value="PRibForGlyAmidine_synth_PurL"/>
</dbReference>
<dbReference type="GO" id="GO:0004642">
    <property type="term" value="F:phosphoribosylformylglycinamidine synthase activity"/>
    <property type="evidence" value="ECO:0007669"/>
    <property type="project" value="UniProtKB-EC"/>
</dbReference>
<evidence type="ECO:0000259" key="11">
    <source>
        <dbReference type="Pfam" id="PF18072"/>
    </source>
</evidence>
<dbReference type="Pfam" id="PF02769">
    <property type="entry name" value="AIRS_C"/>
    <property type="match status" value="2"/>
</dbReference>
<dbReference type="InterPro" id="IPR010918">
    <property type="entry name" value="PurM-like_C_dom"/>
</dbReference>
<keyword evidence="6 8" id="KW-0067">ATP-binding</keyword>
<feature type="domain" description="PurM-like N-terminal" evidence="9">
    <location>
        <begin position="79"/>
        <end position="194"/>
    </location>
</feature>
<evidence type="ECO:0000256" key="3">
    <source>
        <dbReference type="ARBA" id="ARBA00022723"/>
    </source>
</evidence>
<evidence type="ECO:0000256" key="6">
    <source>
        <dbReference type="ARBA" id="ARBA00022840"/>
    </source>
</evidence>
<evidence type="ECO:0000256" key="7">
    <source>
        <dbReference type="ARBA" id="ARBA00022842"/>
    </source>
</evidence>
<dbReference type="HAMAP" id="MF_00420">
    <property type="entry name" value="PurL_2"/>
    <property type="match status" value="1"/>
</dbReference>
<keyword evidence="7 8" id="KW-0460">Magnesium</keyword>
<organism evidence="12 13">
    <name type="scientific">Candidatus Enterococcus murrayae</name>
    <dbReference type="NCBI Taxonomy" id="2815321"/>
    <lineage>
        <taxon>Bacteria</taxon>
        <taxon>Bacillati</taxon>
        <taxon>Bacillota</taxon>
        <taxon>Bacilli</taxon>
        <taxon>Lactobacillales</taxon>
        <taxon>Enterococcaceae</taxon>
        <taxon>Enterococcus</taxon>
    </lineage>
</organism>
<dbReference type="EMBL" id="JAFLVR010000034">
    <property type="protein sequence ID" value="MBO0453488.1"/>
    <property type="molecule type" value="Genomic_DNA"/>
</dbReference>
<comment type="subcellular location">
    <subcellularLocation>
        <location evidence="8">Cytoplasm</location>
    </subcellularLocation>
</comment>
<feature type="domain" description="PurM-like C-terminal" evidence="10">
    <location>
        <begin position="207"/>
        <end position="362"/>
    </location>
</feature>
<feature type="binding site" evidence="8">
    <location>
        <position position="539"/>
    </location>
    <ligand>
        <name>ATP</name>
        <dbReference type="ChEBI" id="CHEBI:30616"/>
    </ligand>
</feature>
<feature type="active site" description="Proton acceptor" evidence="8">
    <location>
        <position position="100"/>
    </location>
</feature>
<gene>
    <name evidence="8 12" type="primary">purL</name>
    <name evidence="12" type="ORF">JZO85_14580</name>
</gene>
<dbReference type="NCBIfam" id="NF002290">
    <property type="entry name" value="PRK01213.1"/>
    <property type="match status" value="1"/>
</dbReference>
<feature type="domain" description="Phosphoribosylformylglycinamidine synthase linker" evidence="11">
    <location>
        <begin position="11"/>
        <end position="58"/>
    </location>
</feature>
<keyword evidence="5 8" id="KW-0658">Purine biosynthesis</keyword>
<keyword evidence="13" id="KW-1185">Reference proteome</keyword>
<keyword evidence="2 8" id="KW-0436">Ligase</keyword>
<feature type="binding site" evidence="8">
    <location>
        <position position="122"/>
    </location>
    <ligand>
        <name>Mg(2+)</name>
        <dbReference type="ChEBI" id="CHEBI:18420"/>
        <label>2</label>
    </ligand>
</feature>
<accession>A0ABS3HJL8</accession>
<dbReference type="Proteomes" id="UP000664495">
    <property type="component" value="Unassembled WGS sequence"/>
</dbReference>
<dbReference type="Pfam" id="PF00586">
    <property type="entry name" value="AIRS"/>
    <property type="match status" value="2"/>
</dbReference>
<feature type="binding site" evidence="8">
    <location>
        <position position="542"/>
    </location>
    <ligand>
        <name>substrate</name>
    </ligand>
</feature>
<comment type="function">
    <text evidence="8">Part of the phosphoribosylformylglycinamidine synthase complex involved in the purines biosynthetic pathway. Catalyzes the ATP-dependent conversion of formylglycinamide ribonucleotide (FGAR) and glutamine to yield formylglycinamidine ribonucleotide (FGAM) and glutamate. The FGAM synthase complex is composed of three subunits. PurQ produces an ammonia molecule by converting glutamine to glutamate. PurL transfers the ammonia molecule to FGAR to form FGAM in an ATP-dependent manner. PurS interacts with PurQ and PurL and is thought to assist in the transfer of the ammonia molecule from PurQ to PurL.</text>
</comment>
<comment type="catalytic activity">
    <reaction evidence="8">
        <text>N(2)-formyl-N(1)-(5-phospho-beta-D-ribosyl)glycinamide + L-glutamine + ATP + H2O = 2-formamido-N(1)-(5-O-phospho-beta-D-ribosyl)acetamidine + L-glutamate + ADP + phosphate + H(+)</text>
        <dbReference type="Rhea" id="RHEA:17129"/>
        <dbReference type="ChEBI" id="CHEBI:15377"/>
        <dbReference type="ChEBI" id="CHEBI:15378"/>
        <dbReference type="ChEBI" id="CHEBI:29985"/>
        <dbReference type="ChEBI" id="CHEBI:30616"/>
        <dbReference type="ChEBI" id="CHEBI:43474"/>
        <dbReference type="ChEBI" id="CHEBI:58359"/>
        <dbReference type="ChEBI" id="CHEBI:147286"/>
        <dbReference type="ChEBI" id="CHEBI:147287"/>
        <dbReference type="ChEBI" id="CHEBI:456216"/>
        <dbReference type="EC" id="6.3.5.3"/>
    </reaction>
</comment>
<comment type="pathway">
    <text evidence="8">Purine metabolism; IMP biosynthesis via de novo pathway; 5-amino-1-(5-phospho-D-ribosyl)imidazole from N(2)-formyl-N(1)-(5-phospho-D-ribosyl)glycinamide: step 1/2.</text>
</comment>
<evidence type="ECO:0000256" key="2">
    <source>
        <dbReference type="ARBA" id="ARBA00022598"/>
    </source>
</evidence>
<keyword evidence="3 8" id="KW-0479">Metal-binding</keyword>
<evidence type="ECO:0000256" key="1">
    <source>
        <dbReference type="ARBA" id="ARBA00022490"/>
    </source>
</evidence>
<dbReference type="EC" id="6.3.5.3" evidence="8"/>
<feature type="binding site" evidence="8">
    <location>
        <position position="121"/>
    </location>
    <ligand>
        <name>substrate</name>
    </ligand>
</feature>
<dbReference type="CDD" id="cd02204">
    <property type="entry name" value="PurL_repeat2"/>
    <property type="match status" value="1"/>
</dbReference>
<feature type="binding site" evidence="8">
    <location>
        <position position="540"/>
    </location>
    <ligand>
        <name>Mg(2+)</name>
        <dbReference type="ChEBI" id="CHEBI:18420"/>
        <label>1</label>
    </ligand>
</feature>
<evidence type="ECO:0000259" key="10">
    <source>
        <dbReference type="Pfam" id="PF02769"/>
    </source>
</evidence>
<dbReference type="InterPro" id="IPR016188">
    <property type="entry name" value="PurM-like_N"/>
</dbReference>
<feature type="domain" description="PurM-like C-terminal" evidence="10">
    <location>
        <begin position="577"/>
        <end position="713"/>
    </location>
</feature>
<evidence type="ECO:0000256" key="5">
    <source>
        <dbReference type="ARBA" id="ARBA00022755"/>
    </source>
</evidence>
<dbReference type="Pfam" id="PF18072">
    <property type="entry name" value="FGAR-AT_linker"/>
    <property type="match status" value="1"/>
</dbReference>
<feature type="active site" evidence="8">
    <location>
        <position position="54"/>
    </location>
</feature>
<feature type="binding site" evidence="8">
    <location>
        <position position="98"/>
    </location>
    <ligand>
        <name>Mg(2+)</name>
        <dbReference type="ChEBI" id="CHEBI:18420"/>
        <label>1</label>
    </ligand>
</feature>
<dbReference type="SUPFAM" id="SSF56042">
    <property type="entry name" value="PurM C-terminal domain-like"/>
    <property type="match status" value="2"/>
</dbReference>
<dbReference type="RefSeq" id="WP_207109258.1">
    <property type="nucleotide sequence ID" value="NZ_JAFLVR010000034.1"/>
</dbReference>
<dbReference type="PANTHER" id="PTHR43555">
    <property type="entry name" value="PHOSPHORIBOSYLFORMYLGLYCINAMIDINE SYNTHASE SUBUNIT PURL"/>
    <property type="match status" value="1"/>
</dbReference>
<dbReference type="Gene3D" id="3.90.650.10">
    <property type="entry name" value="PurM-like C-terminal domain"/>
    <property type="match status" value="2"/>
</dbReference>
<proteinExistence type="inferred from homology"/>
<feature type="binding site" evidence="8">
    <location>
        <position position="57"/>
    </location>
    <ligand>
        <name>ATP</name>
        <dbReference type="ChEBI" id="CHEBI:30616"/>
    </ligand>
</feature>
<protein>
    <recommendedName>
        <fullName evidence="8">Phosphoribosylformylglycinamidine synthase subunit PurL</fullName>
        <shortName evidence="8">FGAM synthase</shortName>
        <ecNumber evidence="8">6.3.5.3</ecNumber>
    </recommendedName>
    <alternativeName>
        <fullName evidence="8">Formylglycinamide ribonucleotide amidotransferase subunit II</fullName>
        <shortName evidence="8">FGAR amidotransferase II</shortName>
        <shortName evidence="8">FGAR-AT II</shortName>
    </alternativeName>
    <alternativeName>
        <fullName evidence="8">Glutamine amidotransferase PurL</fullName>
    </alternativeName>
    <alternativeName>
        <fullName evidence="8">Phosphoribosylformylglycinamidine synthase subunit II</fullName>
    </alternativeName>
</protein>
<dbReference type="CDD" id="cd02203">
    <property type="entry name" value="PurL_repeat1"/>
    <property type="match status" value="1"/>
</dbReference>
<feature type="binding site" evidence="8">
    <location>
        <position position="502"/>
    </location>
    <ligand>
        <name>ATP</name>
        <dbReference type="ChEBI" id="CHEBI:30616"/>
    </ligand>
</feature>
<reference evidence="12 13" key="1">
    <citation type="submission" date="2021-03" db="EMBL/GenBank/DDBJ databases">
        <title>Enterococcal diversity collection.</title>
        <authorList>
            <person name="Gilmore M.S."/>
            <person name="Schwartzman J."/>
            <person name="Van Tyne D."/>
            <person name="Martin M."/>
            <person name="Earl A.M."/>
            <person name="Manson A.L."/>
            <person name="Straub T."/>
            <person name="Salamzade R."/>
            <person name="Saavedra J."/>
            <person name="Lebreton F."/>
            <person name="Prichula J."/>
            <person name="Schaufler K."/>
            <person name="Gaca A."/>
            <person name="Sgardioli B."/>
            <person name="Wagenaar J."/>
            <person name="Strong T."/>
        </authorList>
    </citation>
    <scope>NUCLEOTIDE SEQUENCE [LARGE SCALE GENOMIC DNA]</scope>
    <source>
        <strain evidence="12 13">MJM16</strain>
    </source>
</reference>
<feature type="binding site" evidence="8">
    <location>
        <position position="275"/>
    </location>
    <ligand>
        <name>Mg(2+)</name>
        <dbReference type="ChEBI" id="CHEBI:18420"/>
        <label>2</label>
    </ligand>
</feature>
<name>A0ABS3HJL8_9ENTE</name>
<dbReference type="Gene3D" id="3.30.1330.10">
    <property type="entry name" value="PurM-like, N-terminal domain"/>
    <property type="match status" value="2"/>
</dbReference>
<evidence type="ECO:0000256" key="4">
    <source>
        <dbReference type="ARBA" id="ARBA00022741"/>
    </source>
</evidence>
<dbReference type="NCBIfam" id="TIGR01736">
    <property type="entry name" value="FGAM_synth_II"/>
    <property type="match status" value="1"/>
</dbReference>
<feature type="binding site" evidence="8">
    <location>
        <position position="96"/>
    </location>
    <ligand>
        <name>ATP</name>
        <dbReference type="ChEBI" id="CHEBI:30616"/>
    </ligand>
</feature>
<keyword evidence="1 8" id="KW-0963">Cytoplasm</keyword>
<comment type="similarity">
    <text evidence="8">Belongs to the FGAMS family.</text>
</comment>
<evidence type="ECO:0000313" key="12">
    <source>
        <dbReference type="EMBL" id="MBO0453488.1"/>
    </source>
</evidence>
<dbReference type="InterPro" id="IPR036676">
    <property type="entry name" value="PurM-like_C_sf"/>
</dbReference>
<feature type="domain" description="PurM-like N-terminal" evidence="9">
    <location>
        <begin position="445"/>
        <end position="564"/>
    </location>
</feature>
<feature type="binding site" evidence="8">
    <location>
        <begin position="99"/>
        <end position="102"/>
    </location>
    <ligand>
        <name>substrate</name>
    </ligand>
</feature>
<feature type="binding site" evidence="8">
    <location>
        <begin position="319"/>
        <end position="321"/>
    </location>
    <ligand>
        <name>substrate</name>
    </ligand>
</feature>
<dbReference type="PIRSF" id="PIRSF001587">
    <property type="entry name" value="FGAM_synthase_II"/>
    <property type="match status" value="1"/>
</dbReference>
<evidence type="ECO:0000259" key="9">
    <source>
        <dbReference type="Pfam" id="PF00586"/>
    </source>
</evidence>
<evidence type="ECO:0000313" key="13">
    <source>
        <dbReference type="Proteomes" id="UP000664495"/>
    </source>
</evidence>
<comment type="caution">
    <text evidence="8">Lacks conserved residue(s) required for the propagation of feature annotation.</text>
</comment>
<keyword evidence="4 8" id="KW-0547">Nucleotide-binding</keyword>
<comment type="caution">
    <text evidence="12">The sequence shown here is derived from an EMBL/GenBank/DDBJ whole genome shotgun (WGS) entry which is preliminary data.</text>
</comment>